<accession>A0ABU4GL91</accession>
<dbReference type="SUPFAM" id="SSF55136">
    <property type="entry name" value="Probable bacterial effector-binding domain"/>
    <property type="match status" value="1"/>
</dbReference>
<protein>
    <submittedName>
        <fullName evidence="5">AraC family transcriptional regulator</fullName>
    </submittedName>
</protein>
<feature type="domain" description="HTH araC/xylS-type" evidence="4">
    <location>
        <begin position="8"/>
        <end position="106"/>
    </location>
</feature>
<dbReference type="Gene3D" id="1.10.10.60">
    <property type="entry name" value="Homeodomain-like"/>
    <property type="match status" value="2"/>
</dbReference>
<sequence length="279" mass="32250">MEWVRSLNKAIEYMEDHLLEELTCEEVAAHVYISNFHFQRCFSLLTDMTVGEYIRNRRLSLAGQELASSDKKIIDVALKYGYETPESFTKAFARFHGVTPTQAKVEGSGLKSFSRLLIKIKLEGGTVMDYKIITREAFKVLVMTRLFKTESSFTDLPDYWTEYFSKGYDKLVPGDMGICEPELPDSDEFRYGIGQEYAEGAEVPKGYELMTIPANTWAVFRCIGPMPLAMQEVWKRIYSEWLPQADYERIQGSDFEVYTEGNNQSEDYVSEIWIPVRKK</sequence>
<organism evidence="5 6">
    <name type="scientific">Clostridium boliviensis</name>
    <dbReference type="NCBI Taxonomy" id="318465"/>
    <lineage>
        <taxon>Bacteria</taxon>
        <taxon>Bacillati</taxon>
        <taxon>Bacillota</taxon>
        <taxon>Clostridia</taxon>
        <taxon>Eubacteriales</taxon>
        <taxon>Clostridiaceae</taxon>
        <taxon>Clostridium</taxon>
    </lineage>
</organism>
<dbReference type="InterPro" id="IPR009057">
    <property type="entry name" value="Homeodomain-like_sf"/>
</dbReference>
<dbReference type="InterPro" id="IPR018060">
    <property type="entry name" value="HTH_AraC"/>
</dbReference>
<keyword evidence="2" id="KW-0238">DNA-binding</keyword>
<dbReference type="Proteomes" id="UP001276854">
    <property type="component" value="Unassembled WGS sequence"/>
</dbReference>
<dbReference type="InterPro" id="IPR050959">
    <property type="entry name" value="MarA-like"/>
</dbReference>
<dbReference type="RefSeq" id="WP_318063964.1">
    <property type="nucleotide sequence ID" value="NZ_JAWONS010000133.1"/>
</dbReference>
<evidence type="ECO:0000313" key="5">
    <source>
        <dbReference type="EMBL" id="MDW2797713.1"/>
    </source>
</evidence>
<evidence type="ECO:0000313" key="6">
    <source>
        <dbReference type="Proteomes" id="UP001276854"/>
    </source>
</evidence>
<dbReference type="Gene3D" id="3.20.80.10">
    <property type="entry name" value="Regulatory factor, effector binding domain"/>
    <property type="match status" value="1"/>
</dbReference>
<keyword evidence="3" id="KW-0804">Transcription</keyword>
<name>A0ABU4GL91_9CLOT</name>
<comment type="caution">
    <text evidence="5">The sequence shown here is derived from an EMBL/GenBank/DDBJ whole genome shotgun (WGS) entry which is preliminary data.</text>
</comment>
<dbReference type="Pfam" id="PF12833">
    <property type="entry name" value="HTH_18"/>
    <property type="match status" value="1"/>
</dbReference>
<dbReference type="SMART" id="SM00342">
    <property type="entry name" value="HTH_ARAC"/>
    <property type="match status" value="1"/>
</dbReference>
<dbReference type="PANTHER" id="PTHR47504">
    <property type="entry name" value="RIGHT ORIGIN-BINDING PROTEIN"/>
    <property type="match status" value="1"/>
</dbReference>
<gene>
    <name evidence="5" type="ORF">RZO55_09035</name>
</gene>
<dbReference type="Pfam" id="PF14526">
    <property type="entry name" value="Cass2"/>
    <property type="match status" value="1"/>
</dbReference>
<evidence type="ECO:0000259" key="4">
    <source>
        <dbReference type="PROSITE" id="PS01124"/>
    </source>
</evidence>
<reference evidence="5 6" key="1">
    <citation type="submission" date="2023-10" db="EMBL/GenBank/DDBJ databases">
        <title>A novel Glycoside Hydrolase 43-Like Enzyme from Clostrdium boliviensis is an Endo-xylanase, and a Candidate for Xylooligosaccharides Production from Different Xylan Substrates.</title>
        <authorList>
            <person name="Alvarez M.T."/>
            <person name="Rocabado-Villegas L.R."/>
            <person name="Salas-Veizaga D.M."/>
            <person name="Linares-Pasten J.A."/>
            <person name="Gudmundsdottir E.E."/>
            <person name="Hreggvidsson G.O."/>
            <person name="Adlercreutz P."/>
            <person name="Nordberg Karlsson E."/>
        </authorList>
    </citation>
    <scope>NUCLEOTIDE SEQUENCE [LARGE SCALE GENOMIC DNA]</scope>
    <source>
        <strain evidence="5 6">E-1</strain>
    </source>
</reference>
<dbReference type="InterPro" id="IPR029441">
    <property type="entry name" value="Cass2"/>
</dbReference>
<keyword evidence="1" id="KW-0805">Transcription regulation</keyword>
<dbReference type="InterPro" id="IPR011256">
    <property type="entry name" value="Reg_factor_effector_dom_sf"/>
</dbReference>
<dbReference type="PANTHER" id="PTHR47504:SF5">
    <property type="entry name" value="RIGHT ORIGIN-BINDING PROTEIN"/>
    <property type="match status" value="1"/>
</dbReference>
<evidence type="ECO:0000256" key="3">
    <source>
        <dbReference type="ARBA" id="ARBA00023163"/>
    </source>
</evidence>
<dbReference type="SMART" id="SM00871">
    <property type="entry name" value="AraC_E_bind"/>
    <property type="match status" value="1"/>
</dbReference>
<keyword evidence="6" id="KW-1185">Reference proteome</keyword>
<dbReference type="PROSITE" id="PS01124">
    <property type="entry name" value="HTH_ARAC_FAMILY_2"/>
    <property type="match status" value="1"/>
</dbReference>
<dbReference type="InterPro" id="IPR010499">
    <property type="entry name" value="AraC_E-bd"/>
</dbReference>
<dbReference type="EMBL" id="JAWONS010000133">
    <property type="protein sequence ID" value="MDW2797713.1"/>
    <property type="molecule type" value="Genomic_DNA"/>
</dbReference>
<evidence type="ECO:0000256" key="1">
    <source>
        <dbReference type="ARBA" id="ARBA00023015"/>
    </source>
</evidence>
<dbReference type="SUPFAM" id="SSF46689">
    <property type="entry name" value="Homeodomain-like"/>
    <property type="match status" value="2"/>
</dbReference>
<proteinExistence type="predicted"/>
<evidence type="ECO:0000256" key="2">
    <source>
        <dbReference type="ARBA" id="ARBA00023125"/>
    </source>
</evidence>